<evidence type="ECO:0000256" key="8">
    <source>
        <dbReference type="ARBA" id="ARBA00022801"/>
    </source>
</evidence>
<dbReference type="CDD" id="cd09868">
    <property type="entry name" value="PIN_XPG_RAD2"/>
    <property type="match status" value="1"/>
</dbReference>
<dbReference type="PRINTS" id="PR00066">
    <property type="entry name" value="XRODRMPGMNTG"/>
</dbReference>
<dbReference type="SMART" id="SM00485">
    <property type="entry name" value="XPGN"/>
    <property type="match status" value="1"/>
</dbReference>
<name>A0A8S9YC40_9TREM</name>
<comment type="caution">
    <text evidence="15">The sequence shown here is derived from an EMBL/GenBank/DDBJ whole genome shotgun (WGS) entry which is preliminary data.</text>
</comment>
<evidence type="ECO:0000256" key="11">
    <source>
        <dbReference type="ARBA" id="ARBA00023242"/>
    </source>
</evidence>
<reference evidence="15" key="1">
    <citation type="submission" date="2019-07" db="EMBL/GenBank/DDBJ databases">
        <title>Annotation for the trematode Paragonimus miyazaki's.</title>
        <authorList>
            <person name="Choi Y.-J."/>
        </authorList>
    </citation>
    <scope>NUCLEOTIDE SEQUENCE</scope>
    <source>
        <strain evidence="15">Japan</strain>
    </source>
</reference>
<keyword evidence="10" id="KW-0234">DNA repair</keyword>
<dbReference type="GO" id="GO:0006289">
    <property type="term" value="P:nucleotide-excision repair"/>
    <property type="evidence" value="ECO:0007669"/>
    <property type="project" value="InterPro"/>
</dbReference>
<evidence type="ECO:0000259" key="13">
    <source>
        <dbReference type="SMART" id="SM00484"/>
    </source>
</evidence>
<keyword evidence="16" id="KW-1185">Reference proteome</keyword>
<evidence type="ECO:0000256" key="7">
    <source>
        <dbReference type="ARBA" id="ARBA00022763"/>
    </source>
</evidence>
<protein>
    <submittedName>
        <fullName evidence="15">Uncharacterized protein</fullName>
    </submittedName>
</protein>
<keyword evidence="7" id="KW-0227">DNA damage</keyword>
<dbReference type="SUPFAM" id="SSF47807">
    <property type="entry name" value="5' to 3' exonuclease, C-terminal subdomain"/>
    <property type="match status" value="1"/>
</dbReference>
<dbReference type="Pfam" id="PF00752">
    <property type="entry name" value="XPG_N"/>
    <property type="match status" value="1"/>
</dbReference>
<organism evidence="15 16">
    <name type="scientific">Paragonimus skrjabini miyazakii</name>
    <dbReference type="NCBI Taxonomy" id="59628"/>
    <lineage>
        <taxon>Eukaryota</taxon>
        <taxon>Metazoa</taxon>
        <taxon>Spiralia</taxon>
        <taxon>Lophotrochozoa</taxon>
        <taxon>Platyhelminthes</taxon>
        <taxon>Trematoda</taxon>
        <taxon>Digenea</taxon>
        <taxon>Plagiorchiida</taxon>
        <taxon>Troglotremata</taxon>
        <taxon>Troglotrematidae</taxon>
        <taxon>Paragonimus</taxon>
    </lineage>
</organism>
<gene>
    <name evidence="15" type="ORF">EG68_09342</name>
</gene>
<evidence type="ECO:0000256" key="10">
    <source>
        <dbReference type="ARBA" id="ARBA00023204"/>
    </source>
</evidence>
<feature type="domain" description="XPG-I" evidence="13">
    <location>
        <begin position="625"/>
        <end position="701"/>
    </location>
</feature>
<dbReference type="GO" id="GO:0016788">
    <property type="term" value="F:hydrolase activity, acting on ester bonds"/>
    <property type="evidence" value="ECO:0007669"/>
    <property type="project" value="InterPro"/>
</dbReference>
<dbReference type="PRINTS" id="PR00853">
    <property type="entry name" value="XPGRADSUPER"/>
</dbReference>
<dbReference type="GO" id="GO:0046872">
    <property type="term" value="F:metal ion binding"/>
    <property type="evidence" value="ECO:0007669"/>
    <property type="project" value="UniProtKB-KW"/>
</dbReference>
<dbReference type="SMART" id="SM00279">
    <property type="entry name" value="HhH2"/>
    <property type="match status" value="1"/>
</dbReference>
<evidence type="ECO:0000256" key="6">
    <source>
        <dbReference type="ARBA" id="ARBA00022759"/>
    </source>
</evidence>
<dbReference type="InterPro" id="IPR006085">
    <property type="entry name" value="XPG_DNA_repair_N"/>
</dbReference>
<dbReference type="Gene3D" id="1.10.150.20">
    <property type="entry name" value="5' to 3' exonuclease, C-terminal subdomain"/>
    <property type="match status" value="1"/>
</dbReference>
<dbReference type="InterPro" id="IPR008918">
    <property type="entry name" value="HhH2"/>
</dbReference>
<dbReference type="InterPro" id="IPR036279">
    <property type="entry name" value="5-3_exonuclease_C_sf"/>
</dbReference>
<comment type="subcellular location">
    <subcellularLocation>
        <location evidence="2">Nucleus</location>
    </subcellularLocation>
</comment>
<keyword evidence="6" id="KW-0255">Endonuclease</keyword>
<dbReference type="InterPro" id="IPR006086">
    <property type="entry name" value="XPG-I_dom"/>
</dbReference>
<dbReference type="GO" id="GO:0005634">
    <property type="term" value="C:nucleus"/>
    <property type="evidence" value="ECO:0007669"/>
    <property type="project" value="UniProtKB-SubCell"/>
</dbReference>
<dbReference type="SUPFAM" id="SSF88723">
    <property type="entry name" value="PIN domain-like"/>
    <property type="match status" value="1"/>
</dbReference>
<dbReference type="InterPro" id="IPR019974">
    <property type="entry name" value="XPG_CS"/>
</dbReference>
<dbReference type="Gene3D" id="3.40.50.1010">
    <property type="entry name" value="5'-nuclease"/>
    <property type="match status" value="2"/>
</dbReference>
<evidence type="ECO:0000256" key="2">
    <source>
        <dbReference type="ARBA" id="ARBA00004123"/>
    </source>
</evidence>
<comment type="similarity">
    <text evidence="3">Belongs to the XPG/RAD2 endonuclease family. XPG subfamily.</text>
</comment>
<dbReference type="GO" id="GO:0004520">
    <property type="term" value="F:DNA endonuclease activity"/>
    <property type="evidence" value="ECO:0007669"/>
    <property type="project" value="TreeGrafter"/>
</dbReference>
<evidence type="ECO:0000256" key="3">
    <source>
        <dbReference type="ARBA" id="ARBA00005283"/>
    </source>
</evidence>
<keyword evidence="11" id="KW-0539">Nucleus</keyword>
<keyword evidence="5" id="KW-0479">Metal-binding</keyword>
<dbReference type="OrthoDB" id="2959108at2759"/>
<keyword evidence="8" id="KW-0378">Hydrolase</keyword>
<dbReference type="Proteomes" id="UP000822476">
    <property type="component" value="Unassembled WGS sequence"/>
</dbReference>
<keyword evidence="4" id="KW-0540">Nuclease</keyword>
<dbReference type="InterPro" id="IPR001044">
    <property type="entry name" value="XPG/Rad2_eukaryotes"/>
</dbReference>
<feature type="region of interest" description="Disordered" evidence="12">
    <location>
        <begin position="998"/>
        <end position="1031"/>
    </location>
</feature>
<dbReference type="CDD" id="cd09904">
    <property type="entry name" value="H3TH_XPG"/>
    <property type="match status" value="1"/>
</dbReference>
<evidence type="ECO:0000256" key="5">
    <source>
        <dbReference type="ARBA" id="ARBA00022723"/>
    </source>
</evidence>
<dbReference type="SMART" id="SM00484">
    <property type="entry name" value="XPGI"/>
    <property type="match status" value="1"/>
</dbReference>
<dbReference type="PROSITE" id="PS00841">
    <property type="entry name" value="XPG_1"/>
    <property type="match status" value="1"/>
</dbReference>
<dbReference type="AlphaFoldDB" id="A0A8S9YC40"/>
<dbReference type="GO" id="GO:0003697">
    <property type="term" value="F:single-stranded DNA binding"/>
    <property type="evidence" value="ECO:0007669"/>
    <property type="project" value="InterPro"/>
</dbReference>
<dbReference type="InterPro" id="IPR029060">
    <property type="entry name" value="PIN-like_dom_sf"/>
</dbReference>
<dbReference type="EMBL" id="JTDE01021628">
    <property type="protein sequence ID" value="KAF7232683.1"/>
    <property type="molecule type" value="Genomic_DNA"/>
</dbReference>
<evidence type="ECO:0000256" key="9">
    <source>
        <dbReference type="ARBA" id="ARBA00022842"/>
    </source>
</evidence>
<evidence type="ECO:0000313" key="16">
    <source>
        <dbReference type="Proteomes" id="UP000822476"/>
    </source>
</evidence>
<sequence>MGVPGLWNLLEPVRRPLELEQLCGKVVAIDMNIWLHQAVKSRAATGGPRRFLTVLFCRLCKLVYFGIRPVFVFDGEAPTLKKSTMAARRRLRGMLGDRAERAHERLIHRLLKRMAECTGGPSAIPTSGSQESTFQSDIGESTKHELLRRLTERPDVQQSHEDAKLFGAPKTTESSSVDLLSAFSSAGQDASGLLHENAGLEYDDLARDYLDGVKLHLLDASPQLDLHSPAFCALPLHAQLRVVQLARDELDTYFRVSGSGQILETDGLSSTEAFSASQIRRLLLRRQLITRQGELSAQIAREDATIQIAHLNSPWLTNALNEQVRLLQANSTDSTMYTTALRIQSRDAGHAILIKKFPLKSDFESTERSSHAISLSLESLIHNAPDGTINSETPHPNKLHVVDQESVDHDSLISSESDGCDHIHPSQRHVDDAAPMFRHPQPEEEVAYQTVCVAPSVGTPVCELHTSQTTKRGEISFSSTTHSNVPISSSKLAPVTESSYESSFPLVETNPVDTEACFPAVCASIASERNSAEDTDDDDDLVEVPNSGYLVVGSDNLTNTSSSDEDTCVTSHDICSDVVPSLNLEEDEDTFQLDDEVLREQADRLARQAQTTTTQCIEEAQQLLRMFGMPFMVSPEEAEAQCVALQRAGLADLVASDDSDVWPFGAQAVCRHLFGAARGSSDENRAGNRKKAESAKEPCAYRLEDVRHSLGLDSVHIIRLALLCGSDYTVGIQNVGPVTAVEILSEFTRSGDDLSCVSEWSSWLHGLEASDELVSDVITPLEQFRSWWLTTTKTNSSADPSLKASPIRKKWLKLSPPSGFPDMKVVKAYLRPNVISHPKPFEWGSPNVEQLVKYPFCLPNPFWSRSVVLILCVIPTGISRAVHYFIIIDTNAQREKTRSMLQAVLARRQTQHLLSANMPRITNFFPVTSAKDLDSSSDSVSVLADLPQPDEVTLPSKRARRAVSRLSERVANKNNGITTTQSGTAVDQLGEVLAQLPKQSRRNCTAKNTHEKYKRKTKSDERKLRTPIPPKCNRRVVDRVMLSEEENDD</sequence>
<evidence type="ECO:0000256" key="1">
    <source>
        <dbReference type="ARBA" id="ARBA00001946"/>
    </source>
</evidence>
<evidence type="ECO:0000256" key="12">
    <source>
        <dbReference type="SAM" id="MobiDB-lite"/>
    </source>
</evidence>
<proteinExistence type="inferred from homology"/>
<evidence type="ECO:0000256" key="4">
    <source>
        <dbReference type="ARBA" id="ARBA00022722"/>
    </source>
</evidence>
<dbReference type="PANTHER" id="PTHR16171:SF7">
    <property type="entry name" value="DNA REPAIR PROTEIN RAD2"/>
    <property type="match status" value="1"/>
</dbReference>
<keyword evidence="9" id="KW-0460">Magnesium</keyword>
<evidence type="ECO:0000313" key="15">
    <source>
        <dbReference type="EMBL" id="KAF7232683.1"/>
    </source>
</evidence>
<comment type="cofactor">
    <cofactor evidence="1">
        <name>Mg(2+)</name>
        <dbReference type="ChEBI" id="CHEBI:18420"/>
    </cofactor>
</comment>
<dbReference type="InterPro" id="IPR006084">
    <property type="entry name" value="XPG/Rad2"/>
</dbReference>
<dbReference type="Pfam" id="PF00867">
    <property type="entry name" value="XPG_I"/>
    <property type="match status" value="1"/>
</dbReference>
<feature type="domain" description="XPG N-terminal" evidence="14">
    <location>
        <begin position="1"/>
        <end position="95"/>
    </location>
</feature>
<evidence type="ECO:0000259" key="14">
    <source>
        <dbReference type="SMART" id="SM00485"/>
    </source>
</evidence>
<accession>A0A8S9YC40</accession>
<dbReference type="PANTHER" id="PTHR16171">
    <property type="entry name" value="DNA REPAIR PROTEIN COMPLEMENTING XP-G CELLS-RELATED"/>
    <property type="match status" value="1"/>
</dbReference>